<dbReference type="InterPro" id="IPR016032">
    <property type="entry name" value="Sig_transdc_resp-reg_C-effctor"/>
</dbReference>
<accession>A0A0C1KZQ8</accession>
<dbReference type="RefSeq" id="WP_152616877.1">
    <property type="nucleotide sequence ID" value="NZ_JSVC01000021.1"/>
</dbReference>
<sequence length="216" mass="25326">MKNRMLKGAHLSERKCREIVNLFCEDLTATQIAAITGVSRVTINAYLKMIRTRLAMYCDEAFPLQHLPENHISLFHSTNGLPRTLFFGFTRWNGLVYSTGLMEMSKENLISWQKQHSGEIKHQMSAIQAVADFTNWRLYRRDIISSANGKLSSDDISGFWGLTRSRLMKFRGLNRNTLYLHIKECEFRYNYRNENMQLKLMQMIQKQPLHEMQLQA</sequence>
<organism evidence="1 2">
    <name type="scientific">Flavihumibacter solisilvae</name>
    <dbReference type="NCBI Taxonomy" id="1349421"/>
    <lineage>
        <taxon>Bacteria</taxon>
        <taxon>Pseudomonadati</taxon>
        <taxon>Bacteroidota</taxon>
        <taxon>Chitinophagia</taxon>
        <taxon>Chitinophagales</taxon>
        <taxon>Chitinophagaceae</taxon>
        <taxon>Flavihumibacter</taxon>
    </lineage>
</organism>
<dbReference type="GO" id="GO:0003677">
    <property type="term" value="F:DNA binding"/>
    <property type="evidence" value="ECO:0007669"/>
    <property type="project" value="InterPro"/>
</dbReference>
<dbReference type="SUPFAM" id="SSF46894">
    <property type="entry name" value="C-terminal effector domain of the bipartite response regulators"/>
    <property type="match status" value="1"/>
</dbReference>
<evidence type="ECO:0000313" key="1">
    <source>
        <dbReference type="EMBL" id="KIC93207.1"/>
    </source>
</evidence>
<gene>
    <name evidence="1" type="ORF">OI18_18300</name>
</gene>
<dbReference type="OrthoDB" id="9783459at2"/>
<dbReference type="Gene3D" id="1.10.10.10">
    <property type="entry name" value="Winged helix-like DNA-binding domain superfamily/Winged helix DNA-binding domain"/>
    <property type="match status" value="1"/>
</dbReference>
<name>A0A0C1KZQ8_9BACT</name>
<dbReference type="Proteomes" id="UP000031408">
    <property type="component" value="Unassembled WGS sequence"/>
</dbReference>
<dbReference type="AlphaFoldDB" id="A0A0C1KZQ8"/>
<proteinExistence type="predicted"/>
<dbReference type="GO" id="GO:0006355">
    <property type="term" value="P:regulation of DNA-templated transcription"/>
    <property type="evidence" value="ECO:0007669"/>
    <property type="project" value="InterPro"/>
</dbReference>
<evidence type="ECO:0000313" key="2">
    <source>
        <dbReference type="Proteomes" id="UP000031408"/>
    </source>
</evidence>
<reference evidence="1 2" key="1">
    <citation type="submission" date="2014-11" db="EMBL/GenBank/DDBJ databases">
        <title>Genome sequence of Flavihumibacter solisilvae 3-3.</title>
        <authorList>
            <person name="Zhou G."/>
            <person name="Li M."/>
            <person name="Wang G."/>
        </authorList>
    </citation>
    <scope>NUCLEOTIDE SEQUENCE [LARGE SCALE GENOMIC DNA]</scope>
    <source>
        <strain evidence="1 2">3-3</strain>
    </source>
</reference>
<protein>
    <submittedName>
        <fullName evidence="1">Uncharacterized protein</fullName>
    </submittedName>
</protein>
<comment type="caution">
    <text evidence="1">The sequence shown here is derived from an EMBL/GenBank/DDBJ whole genome shotgun (WGS) entry which is preliminary data.</text>
</comment>
<dbReference type="EMBL" id="JSVC01000021">
    <property type="protein sequence ID" value="KIC93207.1"/>
    <property type="molecule type" value="Genomic_DNA"/>
</dbReference>
<keyword evidence="2" id="KW-1185">Reference proteome</keyword>
<dbReference type="InterPro" id="IPR036388">
    <property type="entry name" value="WH-like_DNA-bd_sf"/>
</dbReference>